<dbReference type="GO" id="GO:0000976">
    <property type="term" value="F:transcription cis-regulatory region binding"/>
    <property type="evidence" value="ECO:0007669"/>
    <property type="project" value="TreeGrafter"/>
</dbReference>
<accession>A0A6P1TNM6</accession>
<proteinExistence type="predicted"/>
<dbReference type="InterPro" id="IPR002481">
    <property type="entry name" value="FUR"/>
</dbReference>
<dbReference type="InterPro" id="IPR036390">
    <property type="entry name" value="WH_DNA-bd_sf"/>
</dbReference>
<keyword evidence="2" id="KW-1185">Reference proteome</keyword>
<dbReference type="SUPFAM" id="SSF46785">
    <property type="entry name" value="Winged helix' DNA-binding domain"/>
    <property type="match status" value="1"/>
</dbReference>
<dbReference type="GO" id="GO:0008270">
    <property type="term" value="F:zinc ion binding"/>
    <property type="evidence" value="ECO:0007669"/>
    <property type="project" value="TreeGrafter"/>
</dbReference>
<dbReference type="Pfam" id="PF01475">
    <property type="entry name" value="FUR"/>
    <property type="match status" value="1"/>
</dbReference>
<name>A0A6P1TNM6_9FIRM</name>
<evidence type="ECO:0000313" key="2">
    <source>
        <dbReference type="Proteomes" id="UP000464314"/>
    </source>
</evidence>
<dbReference type="RefSeq" id="WP_161838624.1">
    <property type="nucleotide sequence ID" value="NZ_CP048000.1"/>
</dbReference>
<dbReference type="PANTHER" id="PTHR33202">
    <property type="entry name" value="ZINC UPTAKE REGULATION PROTEIN"/>
    <property type="match status" value="1"/>
</dbReference>
<reference evidence="1 2" key="1">
    <citation type="submission" date="2020-01" db="EMBL/GenBank/DDBJ databases">
        <title>Genome analysis of Anaerocolumna sp. CBA3638.</title>
        <authorList>
            <person name="Kim J."/>
            <person name="Roh S.W."/>
        </authorList>
    </citation>
    <scope>NUCLEOTIDE SEQUENCE [LARGE SCALE GENOMIC DNA]</scope>
    <source>
        <strain evidence="1 2">CBA3638</strain>
    </source>
</reference>
<dbReference type="InterPro" id="IPR036388">
    <property type="entry name" value="WH-like_DNA-bd_sf"/>
</dbReference>
<sequence length="179" mass="21279">MKMKSDKEPILVKIHKKEMIIDQLRKRGYRITEQRRLLIDTILEDECSSCKEIYYKAVKKDNTVGIATVYRMVKTLEDLGVINRKNLYLINYENLELKQEQQIIFVDEKTNHAVNLNKGEWFELLKKELMKQGFDVQNLSVVIKNEKKAEEEKCDDQLYHSCHCNNFGCKYHCKKRDVS</sequence>
<dbReference type="KEGG" id="anr:Ana3638_14280"/>
<dbReference type="EMBL" id="CP048000">
    <property type="protein sequence ID" value="QHQ61799.1"/>
    <property type="molecule type" value="Genomic_DNA"/>
</dbReference>
<gene>
    <name evidence="1" type="ORF">Ana3638_14280</name>
</gene>
<evidence type="ECO:0000313" key="1">
    <source>
        <dbReference type="EMBL" id="QHQ61799.1"/>
    </source>
</evidence>
<organism evidence="1 2">
    <name type="scientific">Anaerocolumna sedimenticola</name>
    <dbReference type="NCBI Taxonomy" id="2696063"/>
    <lineage>
        <taxon>Bacteria</taxon>
        <taxon>Bacillati</taxon>
        <taxon>Bacillota</taxon>
        <taxon>Clostridia</taxon>
        <taxon>Lachnospirales</taxon>
        <taxon>Lachnospiraceae</taxon>
        <taxon>Anaerocolumna</taxon>
    </lineage>
</organism>
<dbReference type="GO" id="GO:1900376">
    <property type="term" value="P:regulation of secondary metabolite biosynthetic process"/>
    <property type="evidence" value="ECO:0007669"/>
    <property type="project" value="TreeGrafter"/>
</dbReference>
<protein>
    <submittedName>
        <fullName evidence="1">Fur family transcriptional regulator</fullName>
    </submittedName>
</protein>
<dbReference type="PANTHER" id="PTHR33202:SF7">
    <property type="entry name" value="FERRIC UPTAKE REGULATION PROTEIN"/>
    <property type="match status" value="1"/>
</dbReference>
<dbReference type="GO" id="GO:0003700">
    <property type="term" value="F:DNA-binding transcription factor activity"/>
    <property type="evidence" value="ECO:0007669"/>
    <property type="project" value="InterPro"/>
</dbReference>
<dbReference type="Gene3D" id="1.10.10.10">
    <property type="entry name" value="Winged helix-like DNA-binding domain superfamily/Winged helix DNA-binding domain"/>
    <property type="match status" value="1"/>
</dbReference>
<dbReference type="Proteomes" id="UP000464314">
    <property type="component" value="Chromosome"/>
</dbReference>
<dbReference type="AlphaFoldDB" id="A0A6P1TNM6"/>
<dbReference type="GO" id="GO:0045892">
    <property type="term" value="P:negative regulation of DNA-templated transcription"/>
    <property type="evidence" value="ECO:0007669"/>
    <property type="project" value="TreeGrafter"/>
</dbReference>